<reference evidence="1" key="1">
    <citation type="submission" date="2022-03" db="EMBL/GenBank/DDBJ databases">
        <authorList>
            <person name="Sayadi A."/>
        </authorList>
    </citation>
    <scope>NUCLEOTIDE SEQUENCE</scope>
</reference>
<dbReference type="EMBL" id="CAKOFQ010010434">
    <property type="protein sequence ID" value="CAH2019679.1"/>
    <property type="molecule type" value="Genomic_DNA"/>
</dbReference>
<accession>A0A9P0VTB4</accession>
<protein>
    <submittedName>
        <fullName evidence="1">Uncharacterized protein</fullName>
    </submittedName>
</protein>
<dbReference type="Proteomes" id="UP001152888">
    <property type="component" value="Unassembled WGS sequence"/>
</dbReference>
<sequence length="47" mass="5468">MPVKVLLLLAELRNLTVIVRELWLSEKFVVIRKVPNFDQKFLSNGCP</sequence>
<keyword evidence="2" id="KW-1185">Reference proteome</keyword>
<dbReference type="AlphaFoldDB" id="A0A9P0VTB4"/>
<comment type="caution">
    <text evidence="1">The sequence shown here is derived from an EMBL/GenBank/DDBJ whole genome shotgun (WGS) entry which is preliminary data.</text>
</comment>
<evidence type="ECO:0000313" key="1">
    <source>
        <dbReference type="EMBL" id="CAH2019679.1"/>
    </source>
</evidence>
<gene>
    <name evidence="1" type="ORF">ACAOBT_LOCUS37319</name>
</gene>
<evidence type="ECO:0000313" key="2">
    <source>
        <dbReference type="Proteomes" id="UP001152888"/>
    </source>
</evidence>
<name>A0A9P0VTB4_ACAOB</name>
<organism evidence="1 2">
    <name type="scientific">Acanthoscelides obtectus</name>
    <name type="common">Bean weevil</name>
    <name type="synonym">Bruchus obtectus</name>
    <dbReference type="NCBI Taxonomy" id="200917"/>
    <lineage>
        <taxon>Eukaryota</taxon>
        <taxon>Metazoa</taxon>
        <taxon>Ecdysozoa</taxon>
        <taxon>Arthropoda</taxon>
        <taxon>Hexapoda</taxon>
        <taxon>Insecta</taxon>
        <taxon>Pterygota</taxon>
        <taxon>Neoptera</taxon>
        <taxon>Endopterygota</taxon>
        <taxon>Coleoptera</taxon>
        <taxon>Polyphaga</taxon>
        <taxon>Cucujiformia</taxon>
        <taxon>Chrysomeloidea</taxon>
        <taxon>Chrysomelidae</taxon>
        <taxon>Bruchinae</taxon>
        <taxon>Bruchini</taxon>
        <taxon>Acanthoscelides</taxon>
    </lineage>
</organism>
<proteinExistence type="predicted"/>